<sequence length="763" mass="85910">MKNLVQSQPEQINSSTANKPQYPILWVSNVIDASNSHLSNLFDIRGFEEIGDYTAIDAQHYIVDVGASEEIIKAIAWTIGECSIWHCESKLPLSYLAPDHATSIEVFDNIFNHSKPIEDWLKATNQEFNKLQHQDAVNLAQVAIRLLKGSQKTTELDILRRRCNENPFNWNNLMKELESEFQEELERRYIAAKQQTRRDRLRLELLTLSEETDILAWDDTLNDIAQRYGKKVSRLESMLVQLIDSTSKPKARHLTSSEFHATQTSDVEWLIPGLMPATGVTLMVANPGVGKTTLGYDLAASVIYNEKFLDEKPLKTGKVIFVNSFGEMSDNEMLSSFIDRRIGVSDKYELLLDWDMTQLPKLEKMIEELQPTLIVIDSYRGITGYLPNFDENNSKAGLPIRRLQGLCNRYKTAMLVIHHNKKSQEYAEIAKSAGNFSIAASSSAVWQLDKDLVSNTIKLSTAKIRGAERRELKITLDGFDRHFDVISDSAKQNEQQTKAIKSKIISLLSLNPDDAMPLKDIPGLIEESYDSTRITIDRLIKEGIVSKFLGGKDNREKLVKLTHTPPSPYSVLKTTSSTHQSNDIQAFDNTEQNTEQYAINTEQNQIVQHCSVPCPESEVQPTQPIQQMTNNLENEDKGEGANNFSNHDTESLEHDTYQVNTRNCSSETSVPKVPSSKAPTQTNKATHETIKTDSDKSLDIFPVGAKVKSKHPGYQKDKIGKVIVNKNDVPTPGVARVQWYTPEGYKAEVTTTNTCALKLTDDS</sequence>
<dbReference type="Proteomes" id="UP000271624">
    <property type="component" value="Unassembled WGS sequence"/>
</dbReference>
<protein>
    <recommendedName>
        <fullName evidence="4">AAA+ ATPase domain-containing protein</fullName>
    </recommendedName>
</protein>
<evidence type="ECO:0000256" key="1">
    <source>
        <dbReference type="SAM" id="MobiDB-lite"/>
    </source>
</evidence>
<keyword evidence="3" id="KW-1185">Reference proteome</keyword>
<dbReference type="InterPro" id="IPR036390">
    <property type="entry name" value="WH_DNA-bd_sf"/>
</dbReference>
<name>A0A433V7E9_9CYAN</name>
<dbReference type="RefSeq" id="WP_127084343.1">
    <property type="nucleotide sequence ID" value="NZ_RSCL01000017.1"/>
</dbReference>
<dbReference type="EMBL" id="RSCL01000017">
    <property type="protein sequence ID" value="RUT02042.1"/>
    <property type="molecule type" value="Genomic_DNA"/>
</dbReference>
<dbReference type="Gene3D" id="3.40.50.300">
    <property type="entry name" value="P-loop containing nucleotide triphosphate hydrolases"/>
    <property type="match status" value="1"/>
</dbReference>
<dbReference type="SUPFAM" id="SSF52540">
    <property type="entry name" value="P-loop containing nucleoside triphosphate hydrolases"/>
    <property type="match status" value="1"/>
</dbReference>
<proteinExistence type="predicted"/>
<reference evidence="2" key="2">
    <citation type="journal article" date="2019" name="Genome Biol. Evol.">
        <title>Day and night: Metabolic profiles and evolutionary relationships of six axenic non-marine cyanobacteria.</title>
        <authorList>
            <person name="Will S.E."/>
            <person name="Henke P."/>
            <person name="Boedeker C."/>
            <person name="Huang S."/>
            <person name="Brinkmann H."/>
            <person name="Rohde M."/>
            <person name="Jarek M."/>
            <person name="Friedl T."/>
            <person name="Seufert S."/>
            <person name="Schumacher M."/>
            <person name="Overmann J."/>
            <person name="Neumann-Schaal M."/>
            <person name="Petersen J."/>
        </authorList>
    </citation>
    <scope>NUCLEOTIDE SEQUENCE [LARGE SCALE GENOMIC DNA]</scope>
    <source>
        <strain evidence="2">PCC 7102</strain>
    </source>
</reference>
<dbReference type="OrthoDB" id="517282at2"/>
<dbReference type="Pfam" id="PF13481">
    <property type="entry name" value="AAA_25"/>
    <property type="match status" value="1"/>
</dbReference>
<evidence type="ECO:0000313" key="2">
    <source>
        <dbReference type="EMBL" id="RUT02042.1"/>
    </source>
</evidence>
<comment type="caution">
    <text evidence="2">The sequence shown here is derived from an EMBL/GenBank/DDBJ whole genome shotgun (WGS) entry which is preliminary data.</text>
</comment>
<reference evidence="2" key="1">
    <citation type="submission" date="2018-12" db="EMBL/GenBank/DDBJ databases">
        <authorList>
            <person name="Will S."/>
            <person name="Neumann-Schaal M."/>
            <person name="Henke P."/>
        </authorList>
    </citation>
    <scope>NUCLEOTIDE SEQUENCE</scope>
    <source>
        <strain evidence="2">PCC 7102</strain>
    </source>
</reference>
<dbReference type="AlphaFoldDB" id="A0A433V7E9"/>
<dbReference type="InterPro" id="IPR027417">
    <property type="entry name" value="P-loop_NTPase"/>
</dbReference>
<accession>A0A433V7E9</accession>
<organism evidence="2 3">
    <name type="scientific">Dulcicalothrix desertica PCC 7102</name>
    <dbReference type="NCBI Taxonomy" id="232991"/>
    <lineage>
        <taxon>Bacteria</taxon>
        <taxon>Bacillati</taxon>
        <taxon>Cyanobacteriota</taxon>
        <taxon>Cyanophyceae</taxon>
        <taxon>Nostocales</taxon>
        <taxon>Calotrichaceae</taxon>
        <taxon>Dulcicalothrix</taxon>
    </lineage>
</organism>
<evidence type="ECO:0000313" key="3">
    <source>
        <dbReference type="Proteomes" id="UP000271624"/>
    </source>
</evidence>
<feature type="compositionally biased region" description="Polar residues" evidence="1">
    <location>
        <begin position="660"/>
        <end position="669"/>
    </location>
</feature>
<evidence type="ECO:0008006" key="4">
    <source>
        <dbReference type="Google" id="ProtNLM"/>
    </source>
</evidence>
<gene>
    <name evidence="2" type="ORF">DSM106972_061170</name>
</gene>
<feature type="region of interest" description="Disordered" evidence="1">
    <location>
        <begin position="660"/>
        <end position="689"/>
    </location>
</feature>
<dbReference type="SUPFAM" id="SSF46785">
    <property type="entry name" value="Winged helix' DNA-binding domain"/>
    <property type="match status" value="1"/>
</dbReference>